<keyword evidence="4" id="KW-0067">ATP-binding</keyword>
<dbReference type="InterPro" id="IPR027417">
    <property type="entry name" value="P-loop_NTPase"/>
</dbReference>
<dbReference type="Gene3D" id="3.40.50.300">
    <property type="entry name" value="P-loop containing nucleotide triphosphate hydrolases"/>
    <property type="match status" value="2"/>
</dbReference>
<dbReference type="InterPro" id="IPR014016">
    <property type="entry name" value="UvrD-like_ATP-bd"/>
</dbReference>
<keyword evidence="2" id="KW-0378">Hydrolase</keyword>
<evidence type="ECO:0000256" key="4">
    <source>
        <dbReference type="ARBA" id="ARBA00022840"/>
    </source>
</evidence>
<evidence type="ECO:0000259" key="6">
    <source>
        <dbReference type="Pfam" id="PF01443"/>
    </source>
</evidence>
<gene>
    <name evidence="7" type="ORF">P7D79_03535</name>
</gene>
<organism evidence="7 8">
    <name type="scientific">Enterococcus avium</name>
    <name type="common">Streptococcus avium</name>
    <dbReference type="NCBI Taxonomy" id="33945"/>
    <lineage>
        <taxon>Bacteria</taxon>
        <taxon>Bacillati</taxon>
        <taxon>Bacillota</taxon>
        <taxon>Bacilli</taxon>
        <taxon>Lactobacillales</taxon>
        <taxon>Enterococcaceae</taxon>
        <taxon>Enterococcus</taxon>
    </lineage>
</organism>
<name>A0ABD5F500_ENTAV</name>
<protein>
    <recommendedName>
        <fullName evidence="9">DNA helicase</fullName>
    </recommendedName>
</protein>
<dbReference type="GO" id="GO:0004386">
    <property type="term" value="F:helicase activity"/>
    <property type="evidence" value="ECO:0007669"/>
    <property type="project" value="UniProtKB-KW"/>
</dbReference>
<dbReference type="GO" id="GO:0005524">
    <property type="term" value="F:ATP binding"/>
    <property type="evidence" value="ECO:0007669"/>
    <property type="project" value="UniProtKB-KW"/>
</dbReference>
<keyword evidence="1" id="KW-0547">Nucleotide-binding</keyword>
<dbReference type="Pfam" id="PF00580">
    <property type="entry name" value="UvrD-helicase"/>
    <property type="match status" value="1"/>
</dbReference>
<dbReference type="EMBL" id="JARPWY010000006">
    <property type="protein sequence ID" value="MDT2513301.1"/>
    <property type="molecule type" value="Genomic_DNA"/>
</dbReference>
<evidence type="ECO:0000256" key="1">
    <source>
        <dbReference type="ARBA" id="ARBA00022741"/>
    </source>
</evidence>
<accession>A0ABD5F500</accession>
<dbReference type="Pfam" id="PF01443">
    <property type="entry name" value="Viral_helicase1"/>
    <property type="match status" value="1"/>
</dbReference>
<dbReference type="GO" id="GO:0016787">
    <property type="term" value="F:hydrolase activity"/>
    <property type="evidence" value="ECO:0007669"/>
    <property type="project" value="UniProtKB-KW"/>
</dbReference>
<dbReference type="InterPro" id="IPR027351">
    <property type="entry name" value="(+)RNA_virus_helicase_core_dom"/>
</dbReference>
<dbReference type="SUPFAM" id="SSF52540">
    <property type="entry name" value="P-loop containing nucleoside triphosphate hydrolases"/>
    <property type="match status" value="1"/>
</dbReference>
<dbReference type="RefSeq" id="WP_159722882.1">
    <property type="nucleotide sequence ID" value="NZ_JARPWU010000013.1"/>
</dbReference>
<evidence type="ECO:0000259" key="5">
    <source>
        <dbReference type="Pfam" id="PF00580"/>
    </source>
</evidence>
<evidence type="ECO:0000313" key="8">
    <source>
        <dbReference type="Proteomes" id="UP001264335"/>
    </source>
</evidence>
<sequence>MDRKIILATAGSGKTYYIANDFPADSSVLLVSFTNGNVENIRKEVRVRFDGIIPDNIMILTFDSFVYNFLLRPFEPIMKFKNFKSRGVEVKADPVTDTQDWRYQKKDNPYHFLTQSGKYYVSRMSKLFTEHNSEFKKKTLRRIERYFDAIYFDEFQDYTCFDYKVMDYILKNIKLNAFAVGDIFQSGVTPIRHKGVKDASWPFNKIESIEDLCNITYKKIKIDSTVLLNTRRVSENICKLIRDNMNIEIYSQSESTGNYFFVEDETQIDSLMNNEKIVKLIWNRANQQKYGKNFVNWSYSKGDTYDDTCVILTGKTDKLEKWGDIDSVSTRNKLYVALTRSKGNLYLVNVKDFKKWKDLQENNG</sequence>
<evidence type="ECO:0000256" key="3">
    <source>
        <dbReference type="ARBA" id="ARBA00022806"/>
    </source>
</evidence>
<dbReference type="Proteomes" id="UP001264335">
    <property type="component" value="Unassembled WGS sequence"/>
</dbReference>
<comment type="caution">
    <text evidence="7">The sequence shown here is derived from an EMBL/GenBank/DDBJ whole genome shotgun (WGS) entry which is preliminary data.</text>
</comment>
<evidence type="ECO:0000313" key="7">
    <source>
        <dbReference type="EMBL" id="MDT2513301.1"/>
    </source>
</evidence>
<keyword evidence="3" id="KW-0347">Helicase</keyword>
<evidence type="ECO:0000256" key="2">
    <source>
        <dbReference type="ARBA" id="ARBA00022801"/>
    </source>
</evidence>
<feature type="domain" description="UvrD-like helicase ATP-binding" evidence="5">
    <location>
        <begin position="5"/>
        <end position="78"/>
    </location>
</feature>
<proteinExistence type="predicted"/>
<dbReference type="AlphaFoldDB" id="A0ABD5F500"/>
<evidence type="ECO:0008006" key="9">
    <source>
        <dbReference type="Google" id="ProtNLM"/>
    </source>
</evidence>
<feature type="domain" description="(+)RNA virus helicase C-terminal" evidence="6">
    <location>
        <begin position="229"/>
        <end position="348"/>
    </location>
</feature>
<reference evidence="7 8" key="1">
    <citation type="submission" date="2023-03" db="EMBL/GenBank/DDBJ databases">
        <authorList>
            <person name="Shen W."/>
            <person name="Cai J."/>
        </authorList>
    </citation>
    <scope>NUCLEOTIDE SEQUENCE [LARGE SCALE GENOMIC DNA]</scope>
    <source>
        <strain evidence="7 8">Y2</strain>
    </source>
</reference>